<comment type="caution">
    <text evidence="5">The sequence shown here is derived from an EMBL/GenBank/DDBJ whole genome shotgun (WGS) entry which is preliminary data.</text>
</comment>
<dbReference type="InterPro" id="IPR036640">
    <property type="entry name" value="ABC1_TM_sf"/>
</dbReference>
<organism evidence="5 6">
    <name type="scientific">Solanum commersonii</name>
    <name type="common">Commerson's wild potato</name>
    <name type="synonym">Commerson's nightshade</name>
    <dbReference type="NCBI Taxonomy" id="4109"/>
    <lineage>
        <taxon>Eukaryota</taxon>
        <taxon>Viridiplantae</taxon>
        <taxon>Streptophyta</taxon>
        <taxon>Embryophyta</taxon>
        <taxon>Tracheophyta</taxon>
        <taxon>Spermatophyta</taxon>
        <taxon>Magnoliopsida</taxon>
        <taxon>eudicotyledons</taxon>
        <taxon>Gunneridae</taxon>
        <taxon>Pentapetalae</taxon>
        <taxon>asterids</taxon>
        <taxon>lamiids</taxon>
        <taxon>Solanales</taxon>
        <taxon>Solanaceae</taxon>
        <taxon>Solanoideae</taxon>
        <taxon>Solaneae</taxon>
        <taxon>Solanum</taxon>
    </lineage>
</organism>
<accession>A0A9J5WBE1</accession>
<protein>
    <submittedName>
        <fullName evidence="5">Uncharacterized protein</fullName>
    </submittedName>
</protein>
<reference evidence="5 6" key="1">
    <citation type="submission" date="2020-09" db="EMBL/GenBank/DDBJ databases">
        <title>De no assembly of potato wild relative species, Solanum commersonii.</title>
        <authorList>
            <person name="Cho K."/>
        </authorList>
    </citation>
    <scope>NUCLEOTIDE SEQUENCE [LARGE SCALE GENOMIC DNA]</scope>
    <source>
        <strain evidence="5">LZ3.2</strain>
        <tissue evidence="5">Leaf</tissue>
    </source>
</reference>
<proteinExistence type="predicted"/>
<evidence type="ECO:0000256" key="3">
    <source>
        <dbReference type="ARBA" id="ARBA00023136"/>
    </source>
</evidence>
<dbReference type="Proteomes" id="UP000824120">
    <property type="component" value="Chromosome 12"/>
</dbReference>
<sequence length="120" mass="13607">MCSRKIKKYERLSGSGEDDQDDQGQNRKSKKKGQIPSPSIFLLRVASFTSEKQVVANYNESLIKHHHSDSNESYALAIWYGARFISRKGYTAGQVLNVFDSKLLHEIASDLLFERLCLPA</sequence>
<evidence type="ECO:0000256" key="1">
    <source>
        <dbReference type="ARBA" id="ARBA00022692"/>
    </source>
</evidence>
<name>A0A9J5WBE1_SOLCO</name>
<feature type="region of interest" description="Disordered" evidence="4">
    <location>
        <begin position="1"/>
        <end position="35"/>
    </location>
</feature>
<dbReference type="EMBL" id="JACXVP010000012">
    <property type="protein sequence ID" value="KAG5572384.1"/>
    <property type="molecule type" value="Genomic_DNA"/>
</dbReference>
<dbReference type="AlphaFoldDB" id="A0A9J5WBE1"/>
<evidence type="ECO:0000256" key="4">
    <source>
        <dbReference type="SAM" id="MobiDB-lite"/>
    </source>
</evidence>
<keyword evidence="6" id="KW-1185">Reference proteome</keyword>
<evidence type="ECO:0000313" key="6">
    <source>
        <dbReference type="Proteomes" id="UP000824120"/>
    </source>
</evidence>
<gene>
    <name evidence="5" type="ORF">H5410_062150</name>
</gene>
<evidence type="ECO:0000256" key="2">
    <source>
        <dbReference type="ARBA" id="ARBA00022989"/>
    </source>
</evidence>
<keyword evidence="1" id="KW-0812">Transmembrane</keyword>
<dbReference type="GO" id="GO:0016020">
    <property type="term" value="C:membrane"/>
    <property type="evidence" value="ECO:0007669"/>
    <property type="project" value="InterPro"/>
</dbReference>
<keyword evidence="3" id="KW-0472">Membrane</keyword>
<dbReference type="GO" id="GO:0005524">
    <property type="term" value="F:ATP binding"/>
    <property type="evidence" value="ECO:0007669"/>
    <property type="project" value="InterPro"/>
</dbReference>
<evidence type="ECO:0000313" key="5">
    <source>
        <dbReference type="EMBL" id="KAG5572384.1"/>
    </source>
</evidence>
<keyword evidence="2" id="KW-1133">Transmembrane helix</keyword>
<dbReference type="Gene3D" id="1.20.1560.10">
    <property type="entry name" value="ABC transporter type 1, transmembrane domain"/>
    <property type="match status" value="1"/>
</dbReference>